<dbReference type="EMBL" id="JANPWZ010001934">
    <property type="protein sequence ID" value="KAJ3562241.1"/>
    <property type="molecule type" value="Genomic_DNA"/>
</dbReference>
<feature type="compositionally biased region" description="Basic and acidic residues" evidence="1">
    <location>
        <begin position="38"/>
        <end position="49"/>
    </location>
</feature>
<dbReference type="Gene3D" id="1.20.120.1750">
    <property type="match status" value="1"/>
</dbReference>
<proteinExistence type="predicted"/>
<sequence length="237" mass="27509">MICFNCRGKTCFTHQAPWHDGQTCREFDNGDTPGEANDGGRPETSETKSFRSRVSNMLGIRNKRNIVVGGVSRLENDQEYRDRLLAEKLNKEQEHAERKRQMGVQETEKRNKLREQEAQEQRRLQERRAQAQEERARKQRQIEEDRQRKRAEEAASETALLAVSKLCPRNCGARIQKTEGCDHMTWRAANTTHRNFEHKGGLSGALQPVESMSYGRDYRVHALSYYGHRAIPFVFTM</sequence>
<organism evidence="2 3">
    <name type="scientific">Xylaria arbuscula</name>
    <dbReference type="NCBI Taxonomy" id="114810"/>
    <lineage>
        <taxon>Eukaryota</taxon>
        <taxon>Fungi</taxon>
        <taxon>Dikarya</taxon>
        <taxon>Ascomycota</taxon>
        <taxon>Pezizomycotina</taxon>
        <taxon>Sordariomycetes</taxon>
        <taxon>Xylariomycetidae</taxon>
        <taxon>Xylariales</taxon>
        <taxon>Xylariaceae</taxon>
        <taxon>Xylaria</taxon>
    </lineage>
</organism>
<dbReference type="Proteomes" id="UP001148614">
    <property type="component" value="Unassembled WGS sequence"/>
</dbReference>
<protein>
    <submittedName>
        <fullName evidence="2">Uncharacterized protein</fullName>
    </submittedName>
</protein>
<accession>A0A9W8N825</accession>
<name>A0A9W8N825_9PEZI</name>
<feature type="compositionally biased region" description="Basic and acidic residues" evidence="1">
    <location>
        <begin position="91"/>
        <end position="153"/>
    </location>
</feature>
<reference evidence="2" key="1">
    <citation type="submission" date="2022-07" db="EMBL/GenBank/DDBJ databases">
        <title>Genome Sequence of Xylaria arbuscula.</title>
        <authorList>
            <person name="Buettner E."/>
        </authorList>
    </citation>
    <scope>NUCLEOTIDE SEQUENCE</scope>
    <source>
        <strain evidence="2">VT107</strain>
    </source>
</reference>
<keyword evidence="3" id="KW-1185">Reference proteome</keyword>
<gene>
    <name evidence="2" type="ORF">NPX13_g8640</name>
</gene>
<evidence type="ECO:0000256" key="1">
    <source>
        <dbReference type="SAM" id="MobiDB-lite"/>
    </source>
</evidence>
<dbReference type="AlphaFoldDB" id="A0A9W8N825"/>
<feature type="region of interest" description="Disordered" evidence="1">
    <location>
        <begin position="22"/>
        <end position="50"/>
    </location>
</feature>
<feature type="region of interest" description="Disordered" evidence="1">
    <location>
        <begin position="91"/>
        <end position="155"/>
    </location>
</feature>
<evidence type="ECO:0000313" key="2">
    <source>
        <dbReference type="EMBL" id="KAJ3562241.1"/>
    </source>
</evidence>
<dbReference type="CDD" id="cd20335">
    <property type="entry name" value="BRcat_RBR"/>
    <property type="match status" value="1"/>
</dbReference>
<comment type="caution">
    <text evidence="2">The sequence shown here is derived from an EMBL/GenBank/DDBJ whole genome shotgun (WGS) entry which is preliminary data.</text>
</comment>
<evidence type="ECO:0000313" key="3">
    <source>
        <dbReference type="Proteomes" id="UP001148614"/>
    </source>
</evidence>